<dbReference type="GO" id="GO:0031966">
    <property type="term" value="C:mitochondrial membrane"/>
    <property type="evidence" value="ECO:0007669"/>
    <property type="project" value="UniProtKB-SubCell"/>
</dbReference>
<evidence type="ECO:0000256" key="11">
    <source>
        <dbReference type="RuleBase" id="RU369090"/>
    </source>
</evidence>
<evidence type="ECO:0000256" key="8">
    <source>
        <dbReference type="ARBA" id="ARBA00022833"/>
    </source>
</evidence>
<dbReference type="EC" id="2.3.2.27" evidence="11"/>
<dbReference type="GO" id="GO:0016567">
    <property type="term" value="P:protein ubiquitination"/>
    <property type="evidence" value="ECO:0007669"/>
    <property type="project" value="UniProtKB-UniPathway"/>
</dbReference>
<dbReference type="GO" id="GO:0061630">
    <property type="term" value="F:ubiquitin protein ligase activity"/>
    <property type="evidence" value="ECO:0007669"/>
    <property type="project" value="UniProtKB-UniRule"/>
</dbReference>
<dbReference type="Proteomes" id="UP000694722">
    <property type="component" value="Unplaced"/>
</dbReference>
<keyword evidence="5 11" id="KW-0479">Metal-binding</keyword>
<dbReference type="UniPathway" id="UPA00143"/>
<evidence type="ECO:0000313" key="14">
    <source>
        <dbReference type="Ensembl" id="ENSSSCP00015045955.1"/>
    </source>
</evidence>
<dbReference type="GO" id="GO:0008270">
    <property type="term" value="F:zinc ion binding"/>
    <property type="evidence" value="ECO:0007669"/>
    <property type="project" value="UniProtKB-KW"/>
</dbReference>
<dbReference type="GO" id="GO:0005789">
    <property type="term" value="C:endoplasmic reticulum membrane"/>
    <property type="evidence" value="ECO:0007669"/>
    <property type="project" value="UniProtKB-SubCell"/>
</dbReference>
<evidence type="ECO:0000256" key="9">
    <source>
        <dbReference type="ARBA" id="ARBA00023136"/>
    </source>
</evidence>
<feature type="region of interest" description="Disordered" evidence="12">
    <location>
        <begin position="148"/>
        <end position="169"/>
    </location>
</feature>
<dbReference type="FunFam" id="3.30.40.10:FF:000062">
    <property type="entry name" value="E3 ubiquitin-protein ligase RNF185"/>
    <property type="match status" value="1"/>
</dbReference>
<evidence type="ECO:0000256" key="2">
    <source>
        <dbReference type="ARBA" id="ARBA00004308"/>
    </source>
</evidence>
<evidence type="ECO:0000256" key="12">
    <source>
        <dbReference type="SAM" id="MobiDB-lite"/>
    </source>
</evidence>
<dbReference type="SUPFAM" id="SSF57850">
    <property type="entry name" value="RING/U-box"/>
    <property type="match status" value="1"/>
</dbReference>
<protein>
    <recommendedName>
        <fullName evidence="11">E3 ubiquitin-protein ligase RNF</fullName>
        <ecNumber evidence="11">2.3.2.27</ecNumber>
    </recommendedName>
    <alternativeName>
        <fullName evidence="11">RING finger protein</fullName>
    </alternativeName>
</protein>
<dbReference type="PROSITE" id="PS50089">
    <property type="entry name" value="ZF_RING_2"/>
    <property type="match status" value="1"/>
</dbReference>
<keyword evidence="9" id="KW-0472">Membrane</keyword>
<evidence type="ECO:0000256" key="7">
    <source>
        <dbReference type="ARBA" id="ARBA00022786"/>
    </source>
</evidence>
<dbReference type="Gene3D" id="3.30.40.10">
    <property type="entry name" value="Zinc/RING finger domain, C3HC4 (zinc finger)"/>
    <property type="match status" value="1"/>
</dbReference>
<evidence type="ECO:0000256" key="10">
    <source>
        <dbReference type="PROSITE-ProRule" id="PRU00175"/>
    </source>
</evidence>
<dbReference type="Ensembl" id="ENSSSCT00050026263.1">
    <property type="protein sequence ID" value="ENSSSCP00050010869.1"/>
    <property type="gene ID" value="ENSSSCG00050019463.1"/>
</dbReference>
<dbReference type="Ensembl" id="ENSSSCT00015108407.1">
    <property type="protein sequence ID" value="ENSSSCP00015045955.1"/>
    <property type="gene ID" value="ENSSSCG00015079828.1"/>
</dbReference>
<comment type="pathway">
    <text evidence="3 11">Protein modification; protein ubiquitination.</text>
</comment>
<feature type="region of interest" description="Disordered" evidence="12">
    <location>
        <begin position="78"/>
        <end position="112"/>
    </location>
</feature>
<evidence type="ECO:0000256" key="3">
    <source>
        <dbReference type="ARBA" id="ARBA00004906"/>
    </source>
</evidence>
<dbReference type="InterPro" id="IPR017907">
    <property type="entry name" value="Znf_RING_CS"/>
</dbReference>
<dbReference type="GO" id="GO:0044390">
    <property type="term" value="F:ubiquitin-like protein conjugating enzyme binding"/>
    <property type="evidence" value="ECO:0007669"/>
    <property type="project" value="UniProtKB-UniRule"/>
</dbReference>
<organism evidence="14 15">
    <name type="scientific">Sus scrofa</name>
    <name type="common">Pig</name>
    <dbReference type="NCBI Taxonomy" id="9823"/>
    <lineage>
        <taxon>Eukaryota</taxon>
        <taxon>Metazoa</taxon>
        <taxon>Chordata</taxon>
        <taxon>Craniata</taxon>
        <taxon>Vertebrata</taxon>
        <taxon>Euteleostomi</taxon>
        <taxon>Mammalia</taxon>
        <taxon>Eutheria</taxon>
        <taxon>Laurasiatheria</taxon>
        <taxon>Artiodactyla</taxon>
        <taxon>Suina</taxon>
        <taxon>Suidae</taxon>
        <taxon>Sus</taxon>
    </lineage>
</organism>
<feature type="compositionally biased region" description="Polar residues" evidence="12">
    <location>
        <begin position="288"/>
        <end position="299"/>
    </location>
</feature>
<dbReference type="Proteomes" id="UP000694571">
    <property type="component" value="Unplaced"/>
</dbReference>
<dbReference type="PROSITE" id="PS00518">
    <property type="entry name" value="ZF_RING_1"/>
    <property type="match status" value="1"/>
</dbReference>
<dbReference type="InterPro" id="IPR013083">
    <property type="entry name" value="Znf_RING/FYVE/PHD"/>
</dbReference>
<evidence type="ECO:0000259" key="13">
    <source>
        <dbReference type="PROSITE" id="PS50089"/>
    </source>
</evidence>
<comment type="domain">
    <text evidence="11">The RING-type zinc finger domain is responsible for E3 ligase activity.</text>
</comment>
<accession>A0A8D0TRV9</accession>
<dbReference type="Pfam" id="PF13920">
    <property type="entry name" value="zf-C3HC4_3"/>
    <property type="match status" value="1"/>
</dbReference>
<comment type="catalytic activity">
    <reaction evidence="1 11">
        <text>S-ubiquitinyl-[E2 ubiquitin-conjugating enzyme]-L-cysteine + [acceptor protein]-L-lysine = [E2 ubiquitin-conjugating enzyme]-L-cysteine + N(6)-ubiquitinyl-[acceptor protein]-L-lysine.</text>
        <dbReference type="EC" id="2.3.2.27"/>
    </reaction>
</comment>
<dbReference type="SMART" id="SM00184">
    <property type="entry name" value="RING"/>
    <property type="match status" value="1"/>
</dbReference>
<dbReference type="GO" id="GO:0006511">
    <property type="term" value="P:ubiquitin-dependent protein catabolic process"/>
    <property type="evidence" value="ECO:0007669"/>
    <property type="project" value="UniProtKB-UniRule"/>
</dbReference>
<comment type="function">
    <text evidence="11">E3 ubiquitin-protein ligase.</text>
</comment>
<keyword evidence="4 11" id="KW-0808">Transferase</keyword>
<dbReference type="PANTHER" id="PTHR12313">
    <property type="entry name" value="E3 UBIQUITIN-PROTEIN LIGASE RNF5-RELATED"/>
    <property type="match status" value="1"/>
</dbReference>
<name>A0A8D0TRV9_PIG</name>
<proteinExistence type="predicted"/>
<evidence type="ECO:0000313" key="15">
    <source>
        <dbReference type="Proteomes" id="UP000694726"/>
    </source>
</evidence>
<evidence type="ECO:0000256" key="1">
    <source>
        <dbReference type="ARBA" id="ARBA00000900"/>
    </source>
</evidence>
<evidence type="ECO:0000256" key="6">
    <source>
        <dbReference type="ARBA" id="ARBA00022771"/>
    </source>
</evidence>
<sequence length="320" mass="35051">MAAAEEEDGGPEGPNRERGGAGATFECNICLETAREAVVSVCGHLYCWPCLHQWLETRPERQECPVCKAGISREKVVPLYGRGSQKPQDPRLKTPPRPQGQRPAPESRGGFQPFGDTGGFHFSFGVGAFPFGFFTTVFNTHEPFRRGTGKSLPSAAPGEPSDPRSPASLLASQWPLRPQLSSLPQVWIWDRVTRPPAGRTPSSCFSPSSSFSGCSVFELCLPPAHLQPEENQYWGSLLTLPYSRILAAPPHTLHFCRLRPTLATLWEGVGRRGNICRMGEPLLWTDGSLESNVTPSSGRGRTEEKARPSSLPMLCFPHTS</sequence>
<dbReference type="Proteomes" id="UP000694726">
    <property type="component" value="Unplaced"/>
</dbReference>
<dbReference type="InterPro" id="IPR045103">
    <property type="entry name" value="RNF5/RNF185-like"/>
</dbReference>
<keyword evidence="11" id="KW-0256">Endoplasmic reticulum</keyword>
<feature type="region of interest" description="Disordered" evidence="12">
    <location>
        <begin position="287"/>
        <end position="311"/>
    </location>
</feature>
<evidence type="ECO:0000256" key="4">
    <source>
        <dbReference type="ARBA" id="ARBA00022679"/>
    </source>
</evidence>
<comment type="subcellular location">
    <subcellularLocation>
        <location evidence="2">Endomembrane system</location>
    </subcellularLocation>
    <subcellularLocation>
        <location evidence="11">Mitochondrion membrane</location>
        <topology evidence="11">Multi-pass membrane protein</topology>
    </subcellularLocation>
    <subcellularLocation>
        <location evidence="11">Endoplasmic reticulum membrane</location>
        <topology evidence="11">Multi-pass membrane protein</topology>
    </subcellularLocation>
</comment>
<feature type="domain" description="RING-type" evidence="13">
    <location>
        <begin position="27"/>
        <end position="68"/>
    </location>
</feature>
<keyword evidence="8 11" id="KW-0862">Zinc</keyword>
<reference evidence="14" key="1">
    <citation type="submission" date="2025-05" db="UniProtKB">
        <authorList>
            <consortium name="Ensembl"/>
        </authorList>
    </citation>
    <scope>IDENTIFICATION</scope>
</reference>
<dbReference type="AlphaFoldDB" id="A0A8D0TRV9"/>
<dbReference type="Ensembl" id="ENSSSCT00040070324.1">
    <property type="protein sequence ID" value="ENSSSCP00040029952.1"/>
    <property type="gene ID" value="ENSSSCG00040052068.1"/>
</dbReference>
<keyword evidence="6 10" id="KW-0863">Zinc-finger</keyword>
<keyword evidence="7 11" id="KW-0833">Ubl conjugation pathway</keyword>
<dbReference type="InterPro" id="IPR001841">
    <property type="entry name" value="Znf_RING"/>
</dbReference>
<evidence type="ECO:0000256" key="5">
    <source>
        <dbReference type="ARBA" id="ARBA00022723"/>
    </source>
</evidence>